<dbReference type="AlphaFoldDB" id="A0A4Y2FF18"/>
<evidence type="ECO:0000313" key="3">
    <source>
        <dbReference type="Proteomes" id="UP000499080"/>
    </source>
</evidence>
<dbReference type="Proteomes" id="UP000499080">
    <property type="component" value="Unassembled WGS sequence"/>
</dbReference>
<protein>
    <submittedName>
        <fullName evidence="2">Uncharacterized protein</fullName>
    </submittedName>
</protein>
<keyword evidence="3" id="KW-1185">Reference proteome</keyword>
<organism evidence="2 3">
    <name type="scientific">Araneus ventricosus</name>
    <name type="common">Orbweaver spider</name>
    <name type="synonym">Epeira ventricosa</name>
    <dbReference type="NCBI Taxonomy" id="182803"/>
    <lineage>
        <taxon>Eukaryota</taxon>
        <taxon>Metazoa</taxon>
        <taxon>Ecdysozoa</taxon>
        <taxon>Arthropoda</taxon>
        <taxon>Chelicerata</taxon>
        <taxon>Arachnida</taxon>
        <taxon>Araneae</taxon>
        <taxon>Araneomorphae</taxon>
        <taxon>Entelegynae</taxon>
        <taxon>Araneoidea</taxon>
        <taxon>Araneidae</taxon>
        <taxon>Araneus</taxon>
    </lineage>
</organism>
<gene>
    <name evidence="2" type="ORF">AVEN_190224_1</name>
</gene>
<name>A0A4Y2FF18_ARAVE</name>
<feature type="compositionally biased region" description="Pro residues" evidence="1">
    <location>
        <begin position="20"/>
        <end position="33"/>
    </location>
</feature>
<evidence type="ECO:0000313" key="2">
    <source>
        <dbReference type="EMBL" id="GBM39086.1"/>
    </source>
</evidence>
<dbReference type="EMBL" id="BGPR01000884">
    <property type="protein sequence ID" value="GBM39086.1"/>
    <property type="molecule type" value="Genomic_DNA"/>
</dbReference>
<feature type="region of interest" description="Disordered" evidence="1">
    <location>
        <begin position="1"/>
        <end position="34"/>
    </location>
</feature>
<sequence length="107" mass="12571">MEAPCKRYKRSLQSPRANVPTPPPTFQTGPPPRFPDRASLFSPYFVDFVFMREARYPLPTIVFQIYGLVRRMKIQPFRQHRAIPLRILELTTGFRTTVIKWCGTERS</sequence>
<reference evidence="2 3" key="1">
    <citation type="journal article" date="2019" name="Sci. Rep.">
        <title>Orb-weaving spider Araneus ventricosus genome elucidates the spidroin gene catalogue.</title>
        <authorList>
            <person name="Kono N."/>
            <person name="Nakamura H."/>
            <person name="Ohtoshi R."/>
            <person name="Moran D.A.P."/>
            <person name="Shinohara A."/>
            <person name="Yoshida Y."/>
            <person name="Fujiwara M."/>
            <person name="Mori M."/>
            <person name="Tomita M."/>
            <person name="Arakawa K."/>
        </authorList>
    </citation>
    <scope>NUCLEOTIDE SEQUENCE [LARGE SCALE GENOMIC DNA]</scope>
</reference>
<evidence type="ECO:0000256" key="1">
    <source>
        <dbReference type="SAM" id="MobiDB-lite"/>
    </source>
</evidence>
<feature type="compositionally biased region" description="Basic residues" evidence="1">
    <location>
        <begin position="1"/>
        <end position="10"/>
    </location>
</feature>
<comment type="caution">
    <text evidence="2">The sequence shown here is derived from an EMBL/GenBank/DDBJ whole genome shotgun (WGS) entry which is preliminary data.</text>
</comment>
<accession>A0A4Y2FF18</accession>
<proteinExistence type="predicted"/>